<dbReference type="AlphaFoldDB" id="A0A831VND9"/>
<sequence length="252" mass="28844">MRILILEDEIPANKKLVAYLTDYFGDSIFLESARTVKDGIKLLNNDSGYDLILSDIKLLDGTAFEIFQEVGTKIPIIFCTAYDEHLLQAFQMNGIAYILKPYQRKDLEAALKKFQILFEPKTLDRDIFQKLKEVLGTKDENYKKRFAIKKRDGIKLLDASQISLIQANGDFCKIVDSQGHLHSISKSIGILVDELDPKHFFKINRSQIVGIEHIEKISPYSKNRLAISLMGTKEHAITSTSTTKEFRKWLEN</sequence>
<dbReference type="SMART" id="SM00850">
    <property type="entry name" value="LytTR"/>
    <property type="match status" value="1"/>
</dbReference>
<dbReference type="PANTHER" id="PTHR37299:SF1">
    <property type="entry name" value="STAGE 0 SPORULATION PROTEIN A HOMOLOG"/>
    <property type="match status" value="1"/>
</dbReference>
<dbReference type="InterPro" id="IPR046947">
    <property type="entry name" value="LytR-like"/>
</dbReference>
<gene>
    <name evidence="4" type="ORF">ENH87_11930</name>
</gene>
<accession>A0A831VND9</accession>
<name>A0A831VND9_9FLAO</name>
<dbReference type="EMBL" id="DRGL01000041">
    <property type="protein sequence ID" value="HEA21615.1"/>
    <property type="molecule type" value="Genomic_DNA"/>
</dbReference>
<dbReference type="Gene3D" id="3.40.50.2300">
    <property type="match status" value="1"/>
</dbReference>
<reference evidence="4" key="1">
    <citation type="journal article" date="2020" name="mSystems">
        <title>Genome- and Community-Level Interaction Insights into Carbon Utilization and Element Cycling Functions of Hydrothermarchaeota in Hydrothermal Sediment.</title>
        <authorList>
            <person name="Zhou Z."/>
            <person name="Liu Y."/>
            <person name="Xu W."/>
            <person name="Pan J."/>
            <person name="Luo Z.H."/>
            <person name="Li M."/>
        </authorList>
    </citation>
    <scope>NUCLEOTIDE SEQUENCE [LARGE SCALE GENOMIC DNA]</scope>
    <source>
        <strain evidence="4">HyVt-345</strain>
    </source>
</reference>
<dbReference type="PROSITE" id="PS50930">
    <property type="entry name" value="HTH_LYTTR"/>
    <property type="match status" value="1"/>
</dbReference>
<evidence type="ECO:0000256" key="1">
    <source>
        <dbReference type="PROSITE-ProRule" id="PRU00169"/>
    </source>
</evidence>
<dbReference type="InterPro" id="IPR001789">
    <property type="entry name" value="Sig_transdc_resp-reg_receiver"/>
</dbReference>
<dbReference type="PROSITE" id="PS50110">
    <property type="entry name" value="RESPONSE_REGULATORY"/>
    <property type="match status" value="1"/>
</dbReference>
<dbReference type="SMART" id="SM00448">
    <property type="entry name" value="REC"/>
    <property type="match status" value="1"/>
</dbReference>
<proteinExistence type="predicted"/>
<dbReference type="GO" id="GO:0000156">
    <property type="term" value="F:phosphorelay response regulator activity"/>
    <property type="evidence" value="ECO:0007669"/>
    <property type="project" value="InterPro"/>
</dbReference>
<feature type="domain" description="Response regulatory" evidence="2">
    <location>
        <begin position="2"/>
        <end position="115"/>
    </location>
</feature>
<dbReference type="Gene3D" id="2.40.50.1020">
    <property type="entry name" value="LytTr DNA-binding domain"/>
    <property type="match status" value="1"/>
</dbReference>
<dbReference type="Pfam" id="PF00072">
    <property type="entry name" value="Response_reg"/>
    <property type="match status" value="1"/>
</dbReference>
<dbReference type="GO" id="GO:0003677">
    <property type="term" value="F:DNA binding"/>
    <property type="evidence" value="ECO:0007669"/>
    <property type="project" value="InterPro"/>
</dbReference>
<comment type="caution">
    <text evidence="4">The sequence shown here is derived from an EMBL/GenBank/DDBJ whole genome shotgun (WGS) entry which is preliminary data.</text>
</comment>
<dbReference type="PANTHER" id="PTHR37299">
    <property type="entry name" value="TRANSCRIPTIONAL REGULATOR-RELATED"/>
    <property type="match status" value="1"/>
</dbReference>
<keyword evidence="1" id="KW-0597">Phosphoprotein</keyword>
<evidence type="ECO:0000259" key="2">
    <source>
        <dbReference type="PROSITE" id="PS50110"/>
    </source>
</evidence>
<dbReference type="Proteomes" id="UP000886191">
    <property type="component" value="Unassembled WGS sequence"/>
</dbReference>
<organism evidence="4">
    <name type="scientific">Pricia antarctica</name>
    <dbReference type="NCBI Taxonomy" id="641691"/>
    <lineage>
        <taxon>Bacteria</taxon>
        <taxon>Pseudomonadati</taxon>
        <taxon>Bacteroidota</taxon>
        <taxon>Flavobacteriia</taxon>
        <taxon>Flavobacteriales</taxon>
        <taxon>Flavobacteriaceae</taxon>
        <taxon>Pricia</taxon>
    </lineage>
</organism>
<feature type="modified residue" description="4-aspartylphosphate" evidence="1">
    <location>
        <position position="55"/>
    </location>
</feature>
<evidence type="ECO:0000259" key="3">
    <source>
        <dbReference type="PROSITE" id="PS50930"/>
    </source>
</evidence>
<evidence type="ECO:0000313" key="4">
    <source>
        <dbReference type="EMBL" id="HEA21615.1"/>
    </source>
</evidence>
<protein>
    <submittedName>
        <fullName evidence="4">Response regulator transcription factor</fullName>
    </submittedName>
</protein>
<dbReference type="Pfam" id="PF04397">
    <property type="entry name" value="LytTR"/>
    <property type="match status" value="1"/>
</dbReference>
<feature type="domain" description="HTH LytTR-type" evidence="3">
    <location>
        <begin position="146"/>
        <end position="252"/>
    </location>
</feature>
<dbReference type="SUPFAM" id="SSF52172">
    <property type="entry name" value="CheY-like"/>
    <property type="match status" value="1"/>
</dbReference>
<dbReference type="InterPro" id="IPR007492">
    <property type="entry name" value="LytTR_DNA-bd_dom"/>
</dbReference>
<dbReference type="InterPro" id="IPR011006">
    <property type="entry name" value="CheY-like_superfamily"/>
</dbReference>